<dbReference type="Proteomes" id="UP001465976">
    <property type="component" value="Unassembled WGS sequence"/>
</dbReference>
<reference evidence="2 3" key="1">
    <citation type="submission" date="2024-02" db="EMBL/GenBank/DDBJ databases">
        <title>A draft genome for the cacao thread blight pathogen Marasmius crinis-equi.</title>
        <authorList>
            <person name="Cohen S.P."/>
            <person name="Baruah I.K."/>
            <person name="Amoako-Attah I."/>
            <person name="Bukari Y."/>
            <person name="Meinhardt L.W."/>
            <person name="Bailey B.A."/>
        </authorList>
    </citation>
    <scope>NUCLEOTIDE SEQUENCE [LARGE SCALE GENOMIC DNA]</scope>
    <source>
        <strain evidence="2 3">GH-76</strain>
    </source>
</reference>
<sequence>KPVTTKKPANSTANACPLPKKPAAKATTGSKVKAAAKKPREWLEAVVDLFKRDTFEFVGFHGTNGENGNIYIEAAKTKKTIVVPFKFNGNDGELGGGLYITDDFTTAQSFAETSVNNRKDDARKKGCPLKDTDEASKPVVCKVEAKASTSFRERVSKIWIPPNEIARLIKGVGNDPAKLAQQAARIKSAGMSATNTLRFSVLSKDDPKNKNIGNQLMLPPGAFGDFIIKQCVPVNAGKPGGTKEFPAFNYRNQDFDWNIAGDPFGEVDPNEEIDITDAKKGRE</sequence>
<name>A0ABR3F2R8_9AGAR</name>
<feature type="non-terminal residue" evidence="2">
    <location>
        <position position="1"/>
    </location>
</feature>
<dbReference type="InterPro" id="IPR045564">
    <property type="entry name" value="DUF5910"/>
</dbReference>
<accession>A0ABR3F2R8</accession>
<comment type="caution">
    <text evidence="2">The sequence shown here is derived from an EMBL/GenBank/DDBJ whole genome shotgun (WGS) entry which is preliminary data.</text>
</comment>
<dbReference type="Gene3D" id="3.90.175.10">
    <property type="entry name" value="Diphtheria Toxin, domain 1"/>
    <property type="match status" value="1"/>
</dbReference>
<protein>
    <submittedName>
        <fullName evidence="2">Uncharacterized protein</fullName>
    </submittedName>
</protein>
<feature type="region of interest" description="Disordered" evidence="1">
    <location>
        <begin position="1"/>
        <end position="34"/>
    </location>
</feature>
<proteinExistence type="predicted"/>
<evidence type="ECO:0000256" key="1">
    <source>
        <dbReference type="SAM" id="MobiDB-lite"/>
    </source>
</evidence>
<dbReference type="SUPFAM" id="SSF56399">
    <property type="entry name" value="ADP-ribosylation"/>
    <property type="match status" value="1"/>
</dbReference>
<evidence type="ECO:0000313" key="3">
    <source>
        <dbReference type="Proteomes" id="UP001465976"/>
    </source>
</evidence>
<keyword evidence="3" id="KW-1185">Reference proteome</keyword>
<evidence type="ECO:0000313" key="2">
    <source>
        <dbReference type="EMBL" id="KAL0569413.1"/>
    </source>
</evidence>
<dbReference type="Pfam" id="PF19287">
    <property type="entry name" value="DUF5910"/>
    <property type="match status" value="1"/>
</dbReference>
<feature type="region of interest" description="Disordered" evidence="1">
    <location>
        <begin position="262"/>
        <end position="283"/>
    </location>
</feature>
<organism evidence="2 3">
    <name type="scientific">Marasmius crinis-equi</name>
    <dbReference type="NCBI Taxonomy" id="585013"/>
    <lineage>
        <taxon>Eukaryota</taxon>
        <taxon>Fungi</taxon>
        <taxon>Dikarya</taxon>
        <taxon>Basidiomycota</taxon>
        <taxon>Agaricomycotina</taxon>
        <taxon>Agaricomycetes</taxon>
        <taxon>Agaricomycetidae</taxon>
        <taxon>Agaricales</taxon>
        <taxon>Marasmiineae</taxon>
        <taxon>Marasmiaceae</taxon>
        <taxon>Marasmius</taxon>
    </lineage>
</organism>
<gene>
    <name evidence="2" type="ORF">V5O48_012556</name>
</gene>
<dbReference type="EMBL" id="JBAHYK010001125">
    <property type="protein sequence ID" value="KAL0569413.1"/>
    <property type="molecule type" value="Genomic_DNA"/>
</dbReference>